<evidence type="ECO:0000256" key="12">
    <source>
        <dbReference type="SAM" id="MobiDB-lite"/>
    </source>
</evidence>
<dbReference type="Gene3D" id="3.40.50.300">
    <property type="entry name" value="P-loop containing nucleotide triphosphate hydrolases"/>
    <property type="match status" value="2"/>
</dbReference>
<dbReference type="AlphaFoldDB" id="A0A1D1V9E1"/>
<dbReference type="Gene3D" id="1.20.1560.10">
    <property type="entry name" value="ABC transporter type 1, transmembrane domain"/>
    <property type="match status" value="1"/>
</dbReference>
<reference evidence="16 17" key="1">
    <citation type="journal article" date="2016" name="Nat. Commun.">
        <title>Extremotolerant tardigrade genome and improved radiotolerance of human cultured cells by tardigrade-unique protein.</title>
        <authorList>
            <person name="Hashimoto T."/>
            <person name="Horikawa D.D."/>
            <person name="Saito Y."/>
            <person name="Kuwahara H."/>
            <person name="Kozuka-Hata H."/>
            <person name="Shin-I T."/>
            <person name="Minakuchi Y."/>
            <person name="Ohishi K."/>
            <person name="Motoyama A."/>
            <person name="Aizu T."/>
            <person name="Enomoto A."/>
            <person name="Kondo K."/>
            <person name="Tanaka S."/>
            <person name="Hara Y."/>
            <person name="Koshikawa S."/>
            <person name="Sagara H."/>
            <person name="Miura T."/>
            <person name="Yokobori S."/>
            <person name="Miyagawa K."/>
            <person name="Suzuki Y."/>
            <person name="Kubo T."/>
            <person name="Oyama M."/>
            <person name="Kohara Y."/>
            <person name="Fujiyama A."/>
            <person name="Arakawa K."/>
            <person name="Katayama T."/>
            <person name="Toyoda A."/>
            <person name="Kunieda T."/>
        </authorList>
    </citation>
    <scope>NUCLEOTIDE SEQUENCE [LARGE SCALE GENOMIC DNA]</scope>
    <source>
        <strain evidence="16 17">YOKOZUNA-1</strain>
    </source>
</reference>
<feature type="compositionally biased region" description="Polar residues" evidence="12">
    <location>
        <begin position="1006"/>
        <end position="1018"/>
    </location>
</feature>
<dbReference type="GO" id="GO:0005774">
    <property type="term" value="C:vacuolar membrane"/>
    <property type="evidence" value="ECO:0007669"/>
    <property type="project" value="UniProtKB-SubCell"/>
</dbReference>
<dbReference type="InterPro" id="IPR036640">
    <property type="entry name" value="ABC1_TM_sf"/>
</dbReference>
<dbReference type="SMART" id="SM00382">
    <property type="entry name" value="AAA"/>
    <property type="match status" value="2"/>
</dbReference>
<sequence length="1018" mass="113389">MNMLPPTVGAVVQALVSKRRLADALRVAEPETYVNPAQPGKVADKILSTSTAAEEAVAVTHGSFAWSKDSEPCLKNINLNIKSGKLVGIVGQAGSGKTALCRAVLGTMSYRSGSVKVCGRVAYMPQQSWLQNKTIKENIVFGRDFIHSNYHATLENCALVEDISSFVLGDEAEVGDQGSNLSGGQKQRICLARTVYDYADVFMMDDPLSALDAKVSKSVFESLLGNQGVLQNKTRIIVMNGYRFLPYFDELVVMEAGQIKEIGTFPELLHRGGPFSAFLHTHLRHEIEELHLSTLDVHEATHREKDFHDICKQLPHTMKASLRVHRRSVIALPHVKQRRSSAISHHDSLEDLSRAHLAHGQYEEHTPSKRTTKNEPVTAKSKHKEAMAPNKTNLRVYGSFILYITIKTFLVIVLTNTIATGFSVASNIWLSEWAEDDKIVKNGTTNKSQTDYRLGIYGALGALQGVFFLISMLSLAYGLTRASKVLHNKVLYRLIRAPMYFFDTTPLGRITNRLSKDIDAVDVNVPQSLRQCLNSVFNILGTVTVLIYSYPLFAAFIVPIFIVYAIFQFFYITTSRQLKQLESVSRSPIFSHFQETLSGSRVISTFHQRDRFVEEFEYLMDCNNRIAYLSLVAQRWLSLRLEIIGNVVTFIAGLLAVYGRDHWNVHPGVVGLTITYAVQVTQVLSWFVQKASDLEMSFISVERIQEYTKCPQEADWIIKKERPPANWPSTGSLVFSHYKTRYRPDLDLALKGLSCQIKPKEKIGIVGRTGAGKSSLSLGIFRIIEATEGKILVDDIDISKIGLHDLRSRITIIPQDPFLISGSLRQNLDPSNSCTDEALWAALDAAHLKRYVESLPNGMEHLMVEGGSNFSAGQRQLVCLARAILRKSKVLVMDEATASLDAETDELIQKAIETEFADCTVLIIAHRLQSVIHCDRVMVLDAGKIQEFAEPDVLLQNKDSVFYSLVKDSNLLEETTAHFAAVLEGSSTDVSDSLSDHSEPHEDTTKACSKTSSISKSR</sequence>
<feature type="transmembrane region" description="Helical" evidence="13">
    <location>
        <begin position="556"/>
        <end position="573"/>
    </location>
</feature>
<keyword evidence="7" id="KW-0067">ATP-binding</keyword>
<keyword evidence="4 13" id="KW-0812">Transmembrane</keyword>
<keyword evidence="17" id="KW-1185">Reference proteome</keyword>
<proteinExistence type="inferred from homology"/>
<dbReference type="Proteomes" id="UP000186922">
    <property type="component" value="Unassembled WGS sequence"/>
</dbReference>
<feature type="transmembrane region" description="Helical" evidence="13">
    <location>
        <begin position="639"/>
        <end position="659"/>
    </location>
</feature>
<keyword evidence="3" id="KW-0813">Transport</keyword>
<comment type="similarity">
    <text evidence="2">Belongs to the ABC transporter superfamily. ABCC family. Conjugate transporter (TC 3.A.1.208) subfamily.</text>
</comment>
<evidence type="ECO:0000256" key="11">
    <source>
        <dbReference type="ARBA" id="ARBA00047523"/>
    </source>
</evidence>
<organism evidence="16 17">
    <name type="scientific">Ramazzottius varieornatus</name>
    <name type="common">Water bear</name>
    <name type="synonym">Tardigrade</name>
    <dbReference type="NCBI Taxonomy" id="947166"/>
    <lineage>
        <taxon>Eukaryota</taxon>
        <taxon>Metazoa</taxon>
        <taxon>Ecdysozoa</taxon>
        <taxon>Tardigrada</taxon>
        <taxon>Eutardigrada</taxon>
        <taxon>Parachela</taxon>
        <taxon>Hypsibioidea</taxon>
        <taxon>Ramazzottiidae</taxon>
        <taxon>Ramazzottius</taxon>
    </lineage>
</organism>
<keyword evidence="6" id="KW-0547">Nucleotide-binding</keyword>
<evidence type="ECO:0000256" key="5">
    <source>
        <dbReference type="ARBA" id="ARBA00022737"/>
    </source>
</evidence>
<dbReference type="InterPro" id="IPR017871">
    <property type="entry name" value="ABC_transporter-like_CS"/>
</dbReference>
<dbReference type="GO" id="GO:0016887">
    <property type="term" value="F:ATP hydrolysis activity"/>
    <property type="evidence" value="ECO:0007669"/>
    <property type="project" value="InterPro"/>
</dbReference>
<feature type="domain" description="ABC transporter" evidence="14">
    <location>
        <begin position="57"/>
        <end position="281"/>
    </location>
</feature>
<dbReference type="CDD" id="cd18603">
    <property type="entry name" value="ABC_6TM_MRP1_2_3_6_D2_like"/>
    <property type="match status" value="1"/>
</dbReference>
<keyword evidence="9 13" id="KW-0472">Membrane</keyword>
<evidence type="ECO:0000259" key="14">
    <source>
        <dbReference type="PROSITE" id="PS50893"/>
    </source>
</evidence>
<evidence type="ECO:0000313" key="16">
    <source>
        <dbReference type="EMBL" id="GAU96682.1"/>
    </source>
</evidence>
<dbReference type="FunFam" id="3.40.50.300:FF:000074">
    <property type="entry name" value="Multidrug resistance-associated protein 5 isoform 1"/>
    <property type="match status" value="1"/>
</dbReference>
<dbReference type="EC" id="7.6.2.3" evidence="10"/>
<evidence type="ECO:0000256" key="13">
    <source>
        <dbReference type="SAM" id="Phobius"/>
    </source>
</evidence>
<gene>
    <name evidence="16" type="primary">RvY_08093-1</name>
    <name evidence="16" type="synonym">RvY_08093.1</name>
    <name evidence="16" type="ORF">RvY_08093</name>
</gene>
<dbReference type="PANTHER" id="PTHR24223:SF443">
    <property type="entry name" value="MULTIDRUG-RESISTANCE LIKE PROTEIN 1, ISOFORM I"/>
    <property type="match status" value="1"/>
</dbReference>
<feature type="compositionally biased region" description="Basic and acidic residues" evidence="12">
    <location>
        <begin position="994"/>
        <end position="1005"/>
    </location>
</feature>
<keyword evidence="8 13" id="KW-1133">Transmembrane helix</keyword>
<feature type="domain" description="ABC transmembrane type-1" evidence="15">
    <location>
        <begin position="410"/>
        <end position="696"/>
    </location>
</feature>
<evidence type="ECO:0000256" key="7">
    <source>
        <dbReference type="ARBA" id="ARBA00022840"/>
    </source>
</evidence>
<dbReference type="InterPro" id="IPR050173">
    <property type="entry name" value="ABC_transporter_C-like"/>
</dbReference>
<dbReference type="FunFam" id="1.20.1560.10:FF:000001">
    <property type="entry name" value="ATP-binding cassette subfamily C member 1"/>
    <property type="match status" value="1"/>
</dbReference>
<dbReference type="PROSITE" id="PS50893">
    <property type="entry name" value="ABC_TRANSPORTER_2"/>
    <property type="match status" value="2"/>
</dbReference>
<dbReference type="STRING" id="947166.A0A1D1V9E1"/>
<evidence type="ECO:0000256" key="6">
    <source>
        <dbReference type="ARBA" id="ARBA00022741"/>
    </source>
</evidence>
<dbReference type="SUPFAM" id="SSF52540">
    <property type="entry name" value="P-loop containing nucleoside triphosphate hydrolases"/>
    <property type="match status" value="2"/>
</dbReference>
<dbReference type="Pfam" id="PF00005">
    <property type="entry name" value="ABC_tran"/>
    <property type="match status" value="2"/>
</dbReference>
<evidence type="ECO:0000313" key="17">
    <source>
        <dbReference type="Proteomes" id="UP000186922"/>
    </source>
</evidence>
<evidence type="ECO:0000256" key="4">
    <source>
        <dbReference type="ARBA" id="ARBA00022692"/>
    </source>
</evidence>
<dbReference type="CDD" id="cd03244">
    <property type="entry name" value="ABCC_MRP_domain2"/>
    <property type="match status" value="1"/>
</dbReference>
<evidence type="ECO:0000256" key="10">
    <source>
        <dbReference type="ARBA" id="ARBA00024220"/>
    </source>
</evidence>
<comment type="subcellular location">
    <subcellularLocation>
        <location evidence="1">Vacuole membrane</location>
        <topology evidence="1">Multi-pass membrane protein</topology>
    </subcellularLocation>
</comment>
<dbReference type="OrthoDB" id="6500128at2759"/>
<dbReference type="GO" id="GO:0005524">
    <property type="term" value="F:ATP binding"/>
    <property type="evidence" value="ECO:0007669"/>
    <property type="project" value="UniProtKB-KW"/>
</dbReference>
<evidence type="ECO:0000256" key="8">
    <source>
        <dbReference type="ARBA" id="ARBA00022989"/>
    </source>
</evidence>
<protein>
    <recommendedName>
        <fullName evidence="10">ABC-type glutathione-S-conjugate transporter</fullName>
        <ecNumber evidence="10">7.6.2.3</ecNumber>
    </recommendedName>
</protein>
<dbReference type="CDD" id="cd03250">
    <property type="entry name" value="ABCC_MRP_domain1"/>
    <property type="match status" value="1"/>
</dbReference>
<name>A0A1D1V9E1_RAMVA</name>
<dbReference type="FunFam" id="3.40.50.300:FF:000997">
    <property type="entry name" value="Multidrug resistance-associated protein 1"/>
    <property type="match status" value="1"/>
</dbReference>
<dbReference type="InterPro" id="IPR027417">
    <property type="entry name" value="P-loop_NTPase"/>
</dbReference>
<feature type="transmembrane region" description="Helical" evidence="13">
    <location>
        <begin position="400"/>
        <end position="425"/>
    </location>
</feature>
<dbReference type="Pfam" id="PF00664">
    <property type="entry name" value="ABC_membrane"/>
    <property type="match status" value="1"/>
</dbReference>
<feature type="transmembrane region" description="Helical" evidence="13">
    <location>
        <begin position="456"/>
        <end position="479"/>
    </location>
</feature>
<keyword evidence="5" id="KW-0677">Repeat</keyword>
<dbReference type="PROSITE" id="PS50929">
    <property type="entry name" value="ABC_TM1F"/>
    <property type="match status" value="1"/>
</dbReference>
<dbReference type="GO" id="GO:0015431">
    <property type="term" value="F:ABC-type glutathione S-conjugate transporter activity"/>
    <property type="evidence" value="ECO:0007669"/>
    <property type="project" value="UniProtKB-EC"/>
</dbReference>
<comment type="catalytic activity">
    <reaction evidence="11">
        <text>leukotriene C4(in) + ATP + H2O = leukotriene C4(out) + ADP + phosphate + H(+)</text>
        <dbReference type="Rhea" id="RHEA:38963"/>
        <dbReference type="ChEBI" id="CHEBI:15377"/>
        <dbReference type="ChEBI" id="CHEBI:15378"/>
        <dbReference type="ChEBI" id="CHEBI:30616"/>
        <dbReference type="ChEBI" id="CHEBI:43474"/>
        <dbReference type="ChEBI" id="CHEBI:57973"/>
        <dbReference type="ChEBI" id="CHEBI:456216"/>
    </reaction>
    <physiologicalReaction direction="left-to-right" evidence="11">
        <dbReference type="Rhea" id="RHEA:38964"/>
    </physiologicalReaction>
</comment>
<dbReference type="InterPro" id="IPR003439">
    <property type="entry name" value="ABC_transporter-like_ATP-bd"/>
</dbReference>
<evidence type="ECO:0000256" key="3">
    <source>
        <dbReference type="ARBA" id="ARBA00022448"/>
    </source>
</evidence>
<dbReference type="SUPFAM" id="SSF90123">
    <property type="entry name" value="ABC transporter transmembrane region"/>
    <property type="match status" value="1"/>
</dbReference>
<evidence type="ECO:0000256" key="9">
    <source>
        <dbReference type="ARBA" id="ARBA00023136"/>
    </source>
</evidence>
<dbReference type="PROSITE" id="PS00211">
    <property type="entry name" value="ABC_TRANSPORTER_1"/>
    <property type="match status" value="2"/>
</dbReference>
<dbReference type="PANTHER" id="PTHR24223">
    <property type="entry name" value="ATP-BINDING CASSETTE SUB-FAMILY C"/>
    <property type="match status" value="1"/>
</dbReference>
<evidence type="ECO:0000256" key="1">
    <source>
        <dbReference type="ARBA" id="ARBA00004128"/>
    </source>
</evidence>
<dbReference type="EMBL" id="BDGG01000003">
    <property type="protein sequence ID" value="GAU96682.1"/>
    <property type="molecule type" value="Genomic_DNA"/>
</dbReference>
<feature type="domain" description="ABC transporter" evidence="14">
    <location>
        <begin position="733"/>
        <end position="967"/>
    </location>
</feature>
<accession>A0A1D1V9E1</accession>
<evidence type="ECO:0000256" key="2">
    <source>
        <dbReference type="ARBA" id="ARBA00009726"/>
    </source>
</evidence>
<evidence type="ECO:0000259" key="15">
    <source>
        <dbReference type="PROSITE" id="PS50929"/>
    </source>
</evidence>
<feature type="region of interest" description="Disordered" evidence="12">
    <location>
        <begin position="360"/>
        <end position="379"/>
    </location>
</feature>
<dbReference type="InterPro" id="IPR011527">
    <property type="entry name" value="ABC1_TM_dom"/>
</dbReference>
<feature type="region of interest" description="Disordered" evidence="12">
    <location>
        <begin position="988"/>
        <end position="1018"/>
    </location>
</feature>
<comment type="caution">
    <text evidence="16">The sequence shown here is derived from an EMBL/GenBank/DDBJ whole genome shotgun (WGS) entry which is preliminary data.</text>
</comment>
<dbReference type="InterPro" id="IPR003593">
    <property type="entry name" value="AAA+_ATPase"/>
</dbReference>